<name>A0ABS9ZVL7_9SPHI</name>
<dbReference type="Proteomes" id="UP001165460">
    <property type="component" value="Unassembled WGS sequence"/>
</dbReference>
<dbReference type="SUPFAM" id="SSF88946">
    <property type="entry name" value="Sigma2 domain of RNA polymerase sigma factors"/>
    <property type="match status" value="1"/>
</dbReference>
<dbReference type="InterPro" id="IPR036388">
    <property type="entry name" value="WH-like_DNA-bd_sf"/>
</dbReference>
<dbReference type="InterPro" id="IPR007627">
    <property type="entry name" value="RNA_pol_sigma70_r2"/>
</dbReference>
<dbReference type="RefSeq" id="WP_243360667.1">
    <property type="nucleotide sequence ID" value="NZ_JALGBH010000001.1"/>
</dbReference>
<dbReference type="NCBIfam" id="TIGR02985">
    <property type="entry name" value="Sig70_bacteroi1"/>
    <property type="match status" value="1"/>
</dbReference>
<dbReference type="InterPro" id="IPR039425">
    <property type="entry name" value="RNA_pol_sigma-70-like"/>
</dbReference>
<dbReference type="SUPFAM" id="SSF88659">
    <property type="entry name" value="Sigma3 and sigma4 domains of RNA polymerase sigma factors"/>
    <property type="match status" value="1"/>
</dbReference>
<feature type="domain" description="RNA polymerase sigma factor 70 region 4 type 2" evidence="6">
    <location>
        <begin position="125"/>
        <end position="177"/>
    </location>
</feature>
<evidence type="ECO:0000259" key="5">
    <source>
        <dbReference type="Pfam" id="PF04542"/>
    </source>
</evidence>
<dbReference type="InterPro" id="IPR014327">
    <property type="entry name" value="RNA_pol_sigma70_bacteroid"/>
</dbReference>
<dbReference type="PANTHER" id="PTHR43133:SF46">
    <property type="entry name" value="RNA POLYMERASE SIGMA-70 FACTOR ECF SUBFAMILY"/>
    <property type="match status" value="1"/>
</dbReference>
<evidence type="ECO:0000256" key="2">
    <source>
        <dbReference type="ARBA" id="ARBA00023015"/>
    </source>
</evidence>
<dbReference type="PANTHER" id="PTHR43133">
    <property type="entry name" value="RNA POLYMERASE ECF-TYPE SIGMA FACTO"/>
    <property type="match status" value="1"/>
</dbReference>
<keyword evidence="4" id="KW-0804">Transcription</keyword>
<reference evidence="7" key="1">
    <citation type="submission" date="2022-03" db="EMBL/GenBank/DDBJ databases">
        <authorList>
            <person name="Woo C.Y."/>
        </authorList>
    </citation>
    <scope>NUCLEOTIDE SEQUENCE</scope>
    <source>
        <strain evidence="7">CYS-01</strain>
    </source>
</reference>
<gene>
    <name evidence="7" type="ORF">MMF97_06305</name>
</gene>
<keyword evidence="3" id="KW-0731">Sigma factor</keyword>
<dbReference type="Pfam" id="PF08281">
    <property type="entry name" value="Sigma70_r4_2"/>
    <property type="match status" value="1"/>
</dbReference>
<dbReference type="InterPro" id="IPR013325">
    <property type="entry name" value="RNA_pol_sigma_r2"/>
</dbReference>
<evidence type="ECO:0000256" key="3">
    <source>
        <dbReference type="ARBA" id="ARBA00023082"/>
    </source>
</evidence>
<comment type="similarity">
    <text evidence="1">Belongs to the sigma-70 factor family. ECF subfamily.</text>
</comment>
<evidence type="ECO:0000256" key="1">
    <source>
        <dbReference type="ARBA" id="ARBA00010641"/>
    </source>
</evidence>
<evidence type="ECO:0000259" key="6">
    <source>
        <dbReference type="Pfam" id="PF08281"/>
    </source>
</evidence>
<dbReference type="Pfam" id="PF04542">
    <property type="entry name" value="Sigma70_r2"/>
    <property type="match status" value="1"/>
</dbReference>
<keyword evidence="8" id="KW-1185">Reference proteome</keyword>
<comment type="caution">
    <text evidence="7">The sequence shown here is derived from an EMBL/GenBank/DDBJ whole genome shotgun (WGS) entry which is preliminary data.</text>
</comment>
<dbReference type="InterPro" id="IPR013249">
    <property type="entry name" value="RNA_pol_sigma70_r4_t2"/>
</dbReference>
<evidence type="ECO:0000313" key="7">
    <source>
        <dbReference type="EMBL" id="MCJ0742319.1"/>
    </source>
</evidence>
<dbReference type="InterPro" id="IPR013324">
    <property type="entry name" value="RNA_pol_sigma_r3/r4-like"/>
</dbReference>
<dbReference type="Gene3D" id="1.10.10.10">
    <property type="entry name" value="Winged helix-like DNA-binding domain superfamily/Winged helix DNA-binding domain"/>
    <property type="match status" value="1"/>
</dbReference>
<evidence type="ECO:0000256" key="4">
    <source>
        <dbReference type="ARBA" id="ARBA00023163"/>
    </source>
</evidence>
<feature type="domain" description="RNA polymerase sigma-70 region 2" evidence="5">
    <location>
        <begin position="28"/>
        <end position="93"/>
    </location>
</feature>
<keyword evidence="2" id="KW-0805">Transcription regulation</keyword>
<dbReference type="NCBIfam" id="TIGR02937">
    <property type="entry name" value="sigma70-ECF"/>
    <property type="match status" value="1"/>
</dbReference>
<protein>
    <submittedName>
        <fullName evidence="7">RNA polymerase sigma-70 factor</fullName>
    </submittedName>
</protein>
<dbReference type="Gene3D" id="1.10.1740.10">
    <property type="match status" value="1"/>
</dbReference>
<dbReference type="CDD" id="cd06171">
    <property type="entry name" value="Sigma70_r4"/>
    <property type="match status" value="1"/>
</dbReference>
<dbReference type="EMBL" id="JALGBH010000001">
    <property type="protein sequence ID" value="MCJ0742319.1"/>
    <property type="molecule type" value="Genomic_DNA"/>
</dbReference>
<sequence>MSAYHSYSEDQLIAFLRMGDHAAFTEIYNRYWEMLADAAYQRLRSREDAEEVVQSVFVSLYTRRQDFFPKSTLEAYLKASLKYKVIDAYRSQQLYYRHLDGLIAEHNLRSSSTPHEQVEVKQIKEQVLLATHKLPDKCKEVFILSRFEQLSNQEIADRTGTSVSTVKKHIHKALLTLRTTFKNNLFNLFLIKIVLVKIISPF</sequence>
<dbReference type="InterPro" id="IPR014284">
    <property type="entry name" value="RNA_pol_sigma-70_dom"/>
</dbReference>
<accession>A0ABS9ZVL7</accession>
<proteinExistence type="inferred from homology"/>
<evidence type="ECO:0000313" key="8">
    <source>
        <dbReference type="Proteomes" id="UP001165460"/>
    </source>
</evidence>
<organism evidence="7 8">
    <name type="scientific">Pedobacter montanisoli</name>
    <dbReference type="NCBI Taxonomy" id="2923277"/>
    <lineage>
        <taxon>Bacteria</taxon>
        <taxon>Pseudomonadati</taxon>
        <taxon>Bacteroidota</taxon>
        <taxon>Sphingobacteriia</taxon>
        <taxon>Sphingobacteriales</taxon>
        <taxon>Sphingobacteriaceae</taxon>
        <taxon>Pedobacter</taxon>
    </lineage>
</organism>